<reference evidence="1 2" key="1">
    <citation type="submission" date="2018-12" db="EMBL/GenBank/DDBJ databases">
        <authorList>
            <person name="Lunina O.N."/>
            <person name="Grouzdev D.S."/>
            <person name="Gorlenko V.M."/>
            <person name="Savvichev A.S."/>
        </authorList>
    </citation>
    <scope>NUCLEOTIDE SEQUENCE [LARGE SCALE GENOMIC DNA]</scope>
    <source>
        <strain evidence="1 2">BrKhr-17</strain>
    </source>
</reference>
<name>A0A432AX84_CHLPH</name>
<dbReference type="EMBL" id="RXYK01000001">
    <property type="protein sequence ID" value="RTY39945.1"/>
    <property type="molecule type" value="Genomic_DNA"/>
</dbReference>
<dbReference type="AlphaFoldDB" id="A0A432AX84"/>
<accession>A0A432AX84</accession>
<protein>
    <submittedName>
        <fullName evidence="1">Uncharacterized protein</fullName>
    </submittedName>
</protein>
<evidence type="ECO:0000313" key="1">
    <source>
        <dbReference type="EMBL" id="RTY39945.1"/>
    </source>
</evidence>
<gene>
    <name evidence="1" type="ORF">EKD02_00680</name>
</gene>
<sequence length="275" mass="30315">MPAFFYGDVPLESAGIRLFFLGLFFGSLLFFSPEAGASTDAMHIRAWKKYRGTQLYALNESGAYCYVTGFMTIDADGAPDAYHPRDEGLDMLKHSGYPDKMWWKTVLVTDPADRQRPFVMPEGPYAGYYLSMTALKNMKKAKTDPLRYVDASKVPYIVFPVTFARKRDVGALGDFGVAVNLDTGMKSGFVVADIGPERHKLGEVSIALAELLGGKNVSPRTGPEKPLGRILYIVFPLSRHLYPWPQERGSIQSIADSLLSSAGGLERLMSPGIVK</sequence>
<evidence type="ECO:0000313" key="2">
    <source>
        <dbReference type="Proteomes" id="UP000279908"/>
    </source>
</evidence>
<dbReference type="Proteomes" id="UP000279908">
    <property type="component" value="Unassembled WGS sequence"/>
</dbReference>
<dbReference type="RefSeq" id="WP_126383311.1">
    <property type="nucleotide sequence ID" value="NZ_RXYK01000001.1"/>
</dbReference>
<proteinExistence type="predicted"/>
<organism evidence="1 2">
    <name type="scientific">Chlorobium phaeovibrioides</name>
    <dbReference type="NCBI Taxonomy" id="1094"/>
    <lineage>
        <taxon>Bacteria</taxon>
        <taxon>Pseudomonadati</taxon>
        <taxon>Chlorobiota</taxon>
        <taxon>Chlorobiia</taxon>
        <taxon>Chlorobiales</taxon>
        <taxon>Chlorobiaceae</taxon>
        <taxon>Chlorobium/Pelodictyon group</taxon>
        <taxon>Chlorobium</taxon>
    </lineage>
</organism>
<comment type="caution">
    <text evidence="1">The sequence shown here is derived from an EMBL/GenBank/DDBJ whole genome shotgun (WGS) entry which is preliminary data.</text>
</comment>